<feature type="binding site" evidence="11">
    <location>
        <position position="96"/>
    </location>
    <ligand>
        <name>S-adenosyl-L-methionine</name>
        <dbReference type="ChEBI" id="CHEBI:59789"/>
    </ligand>
</feature>
<dbReference type="NCBIfam" id="NF008390">
    <property type="entry name" value="PRK11188.1"/>
    <property type="match status" value="1"/>
</dbReference>
<keyword evidence="2 11" id="KW-0489">Methyltransferase</keyword>
<name>A0ABZ0X6A4_9GAMM</name>
<proteinExistence type="inferred from homology"/>
<evidence type="ECO:0000256" key="1">
    <source>
        <dbReference type="ARBA" id="ARBA00022552"/>
    </source>
</evidence>
<dbReference type="Proteomes" id="UP001324185">
    <property type="component" value="Chromosome"/>
</dbReference>
<dbReference type="PIRSF" id="PIRSF005461">
    <property type="entry name" value="23S_rRNA_mtase"/>
    <property type="match status" value="1"/>
</dbReference>
<dbReference type="InterPro" id="IPR050082">
    <property type="entry name" value="RNA_methyltr_RlmE"/>
</dbReference>
<evidence type="ECO:0000256" key="3">
    <source>
        <dbReference type="ARBA" id="ARBA00022679"/>
    </source>
</evidence>
<evidence type="ECO:0000313" key="13">
    <source>
        <dbReference type="EMBL" id="WQG85884.1"/>
    </source>
</evidence>
<evidence type="ECO:0000256" key="9">
    <source>
        <dbReference type="ARBA" id="ARBA00042745"/>
    </source>
</evidence>
<dbReference type="HAMAP" id="MF_01547">
    <property type="entry name" value="RNA_methyltr_E"/>
    <property type="match status" value="1"/>
</dbReference>
<dbReference type="EMBL" id="CP140158">
    <property type="protein sequence ID" value="WQG85884.1"/>
    <property type="molecule type" value="Genomic_DNA"/>
</dbReference>
<evidence type="ECO:0000256" key="5">
    <source>
        <dbReference type="ARBA" id="ARBA00037569"/>
    </source>
</evidence>
<dbReference type="SUPFAM" id="SSF53335">
    <property type="entry name" value="S-adenosyl-L-methionine-dependent methyltransferases"/>
    <property type="match status" value="1"/>
</dbReference>
<dbReference type="InterPro" id="IPR015507">
    <property type="entry name" value="rRNA-MeTfrase_E"/>
</dbReference>
<dbReference type="InterPro" id="IPR029063">
    <property type="entry name" value="SAM-dependent_MTases_sf"/>
</dbReference>
<accession>A0ABZ0X6A4</accession>
<dbReference type="RefSeq" id="WP_018623896.1">
    <property type="nucleotide sequence ID" value="NZ_CP140158.1"/>
</dbReference>
<feature type="domain" description="Ribosomal RNA methyltransferase FtsJ" evidence="12">
    <location>
        <begin position="28"/>
        <end position="204"/>
    </location>
</feature>
<evidence type="ECO:0000259" key="12">
    <source>
        <dbReference type="Pfam" id="PF01728"/>
    </source>
</evidence>
<reference evidence="13 14" key="1">
    <citation type="submission" date="2023-11" db="EMBL/GenBank/DDBJ databases">
        <title>MicrobeMod: A computational toolkit for identifying prokaryotic methylation and restriction-modification with nanopore sequencing.</title>
        <authorList>
            <person name="Crits-Christoph A."/>
            <person name="Kang S.C."/>
            <person name="Lee H."/>
            <person name="Ostrov N."/>
        </authorList>
    </citation>
    <scope>NUCLEOTIDE SEQUENCE [LARGE SCALE GENOMIC DNA]</scope>
    <source>
        <strain evidence="13 14">DSMZ 16071</strain>
    </source>
</reference>
<feature type="binding site" evidence="11">
    <location>
        <position position="62"/>
    </location>
    <ligand>
        <name>S-adenosyl-L-methionine</name>
        <dbReference type="ChEBI" id="CHEBI:59789"/>
    </ligand>
</feature>
<dbReference type="Pfam" id="PF01728">
    <property type="entry name" value="FtsJ"/>
    <property type="match status" value="1"/>
</dbReference>
<keyword evidence="14" id="KW-1185">Reference proteome</keyword>
<evidence type="ECO:0000256" key="6">
    <source>
        <dbReference type="ARBA" id="ARBA00038861"/>
    </source>
</evidence>
<dbReference type="PANTHER" id="PTHR10920">
    <property type="entry name" value="RIBOSOMAL RNA METHYLTRANSFERASE"/>
    <property type="match status" value="1"/>
</dbReference>
<keyword evidence="4 11" id="KW-0949">S-adenosyl-L-methionine</keyword>
<evidence type="ECO:0000256" key="4">
    <source>
        <dbReference type="ARBA" id="ARBA00022691"/>
    </source>
</evidence>
<comment type="similarity">
    <text evidence="11">Belongs to the class I-like SAM-binding methyltransferase superfamily. RNA methyltransferase RlmE family.</text>
</comment>
<feature type="binding site" evidence="11">
    <location>
        <position position="80"/>
    </location>
    <ligand>
        <name>S-adenosyl-L-methionine</name>
        <dbReference type="ChEBI" id="CHEBI:59789"/>
    </ligand>
</feature>
<sequence>MSRSKSSHRWMKEHFDDPYVKKSQKDGYRSRAVYKLEELDQKYKLLGKGVTVVDLGAAPGGWSQYAAYKMGNQGKIFALDILEIDPLPDVDFIQGDFREEAVLNQLLDKIGQRKADLVLSDMAPNMSGVDAVDQPRAMYLCELALELAQTVLTKGGNYVVKVFQGEGFDEYIRQCRQLFNKVLIRKPDASRGRSREVYVVGLGYKG</sequence>
<dbReference type="Gene3D" id="3.40.50.150">
    <property type="entry name" value="Vaccinia Virus protein VP39"/>
    <property type="match status" value="1"/>
</dbReference>
<gene>
    <name evidence="11 13" type="primary">rlmE</name>
    <name evidence="11" type="synonym">ftsJ</name>
    <name evidence="11" type="synonym">rrmJ</name>
    <name evidence="13" type="ORF">SR900_03110</name>
</gene>
<evidence type="ECO:0000313" key="14">
    <source>
        <dbReference type="Proteomes" id="UP001324185"/>
    </source>
</evidence>
<protein>
    <recommendedName>
        <fullName evidence="7 11">Ribosomal RNA large subunit methyltransferase E</fullName>
        <ecNumber evidence="6 11">2.1.1.166</ecNumber>
    </recommendedName>
    <alternativeName>
        <fullName evidence="9 11">23S rRNA Um2552 methyltransferase</fullName>
    </alternativeName>
    <alternativeName>
        <fullName evidence="8 11">rRNA (uridine-2'-O-)-methyltransferase</fullName>
    </alternativeName>
</protein>
<evidence type="ECO:0000256" key="2">
    <source>
        <dbReference type="ARBA" id="ARBA00022603"/>
    </source>
</evidence>
<dbReference type="EC" id="2.1.1.166" evidence="6 11"/>
<evidence type="ECO:0000256" key="8">
    <source>
        <dbReference type="ARBA" id="ARBA00041995"/>
    </source>
</evidence>
<evidence type="ECO:0000256" key="10">
    <source>
        <dbReference type="ARBA" id="ARBA00048970"/>
    </source>
</evidence>
<dbReference type="PANTHER" id="PTHR10920:SF18">
    <property type="entry name" value="RRNA METHYLTRANSFERASE 2, MITOCHONDRIAL"/>
    <property type="match status" value="1"/>
</dbReference>
<evidence type="ECO:0000256" key="11">
    <source>
        <dbReference type="HAMAP-Rule" id="MF_01547"/>
    </source>
</evidence>
<dbReference type="GO" id="GO:0008168">
    <property type="term" value="F:methyltransferase activity"/>
    <property type="evidence" value="ECO:0007669"/>
    <property type="project" value="UniProtKB-KW"/>
</dbReference>
<evidence type="ECO:0000256" key="7">
    <source>
        <dbReference type="ARBA" id="ARBA00041129"/>
    </source>
</evidence>
<feature type="binding site" evidence="11">
    <location>
        <position position="121"/>
    </location>
    <ligand>
        <name>S-adenosyl-L-methionine</name>
        <dbReference type="ChEBI" id="CHEBI:59789"/>
    </ligand>
</feature>
<dbReference type="InterPro" id="IPR002877">
    <property type="entry name" value="RNA_MeTrfase_FtsJ_dom"/>
</dbReference>
<keyword evidence="3 11" id="KW-0808">Transferase</keyword>
<organism evidence="13 14">
    <name type="scientific">Kangiella aquimarina</name>
    <dbReference type="NCBI Taxonomy" id="261965"/>
    <lineage>
        <taxon>Bacteria</taxon>
        <taxon>Pseudomonadati</taxon>
        <taxon>Pseudomonadota</taxon>
        <taxon>Gammaproteobacteria</taxon>
        <taxon>Kangiellales</taxon>
        <taxon>Kangiellaceae</taxon>
        <taxon>Kangiella</taxon>
    </lineage>
</organism>
<comment type="catalytic activity">
    <reaction evidence="10 11">
        <text>uridine(2552) in 23S rRNA + S-adenosyl-L-methionine = 2'-O-methyluridine(2552) in 23S rRNA + S-adenosyl-L-homocysteine + H(+)</text>
        <dbReference type="Rhea" id="RHEA:42720"/>
        <dbReference type="Rhea" id="RHEA-COMP:10202"/>
        <dbReference type="Rhea" id="RHEA-COMP:10203"/>
        <dbReference type="ChEBI" id="CHEBI:15378"/>
        <dbReference type="ChEBI" id="CHEBI:57856"/>
        <dbReference type="ChEBI" id="CHEBI:59789"/>
        <dbReference type="ChEBI" id="CHEBI:65315"/>
        <dbReference type="ChEBI" id="CHEBI:74478"/>
        <dbReference type="EC" id="2.1.1.166"/>
    </reaction>
</comment>
<keyword evidence="11" id="KW-0963">Cytoplasm</keyword>
<feature type="active site" description="Proton acceptor" evidence="11">
    <location>
        <position position="161"/>
    </location>
</feature>
<comment type="subcellular location">
    <subcellularLocation>
        <location evidence="11">Cytoplasm</location>
    </subcellularLocation>
</comment>
<comment type="function">
    <text evidence="5 11">Specifically methylates the uridine in position 2552 of 23S rRNA at the 2'-O position of the ribose in the fully assembled 50S ribosomal subunit.</text>
</comment>
<dbReference type="GO" id="GO:0032259">
    <property type="term" value="P:methylation"/>
    <property type="evidence" value="ECO:0007669"/>
    <property type="project" value="UniProtKB-KW"/>
</dbReference>
<keyword evidence="1 11" id="KW-0698">rRNA processing</keyword>
<feature type="binding site" evidence="11">
    <location>
        <position position="60"/>
    </location>
    <ligand>
        <name>S-adenosyl-L-methionine</name>
        <dbReference type="ChEBI" id="CHEBI:59789"/>
    </ligand>
</feature>